<name>A0A2G9HST9_9LAMI</name>
<keyword evidence="3" id="KW-0805">Transcription regulation</keyword>
<evidence type="ECO:0000259" key="8">
    <source>
        <dbReference type="PROSITE" id="PS50888"/>
    </source>
</evidence>
<keyword evidence="10" id="KW-1185">Reference proteome</keyword>
<dbReference type="GO" id="GO:0000981">
    <property type="term" value="F:DNA-binding transcription factor activity, RNA polymerase II-specific"/>
    <property type="evidence" value="ECO:0007669"/>
    <property type="project" value="TreeGrafter"/>
</dbReference>
<dbReference type="PANTHER" id="PTHR13935:SF106">
    <property type="entry name" value="ACHAETE-SCUTE COMPLEX PROTEIN T5-RELATED"/>
    <property type="match status" value="1"/>
</dbReference>
<evidence type="ECO:0000256" key="5">
    <source>
        <dbReference type="ARBA" id="ARBA00023163"/>
    </source>
</evidence>
<feature type="domain" description="BHLH" evidence="8">
    <location>
        <begin position="58"/>
        <end position="110"/>
    </location>
</feature>
<dbReference type="STRING" id="429701.A0A2G9HST9"/>
<dbReference type="SMART" id="SM00353">
    <property type="entry name" value="HLH"/>
    <property type="match status" value="1"/>
</dbReference>
<dbReference type="PANTHER" id="PTHR13935">
    <property type="entry name" value="ACHAETE-SCUTE TRANSCRIPTION FACTOR-RELATED"/>
    <property type="match status" value="1"/>
</dbReference>
<comment type="subcellular location">
    <subcellularLocation>
        <location evidence="1">Nucleus</location>
    </subcellularLocation>
</comment>
<dbReference type="AlphaFoldDB" id="A0A2G9HST9"/>
<dbReference type="GO" id="GO:0090575">
    <property type="term" value="C:RNA polymerase II transcription regulator complex"/>
    <property type="evidence" value="ECO:0007669"/>
    <property type="project" value="TreeGrafter"/>
</dbReference>
<feature type="coiled-coil region" evidence="7">
    <location>
        <begin position="100"/>
        <end position="127"/>
    </location>
</feature>
<dbReference type="InterPro" id="IPR015660">
    <property type="entry name" value="MASH1/Ascl1a-like"/>
</dbReference>
<accession>A0A2G9HST9</accession>
<comment type="subunit">
    <text evidence="2">Homodimer.</text>
</comment>
<dbReference type="GO" id="GO:0046983">
    <property type="term" value="F:protein dimerization activity"/>
    <property type="evidence" value="ECO:0007669"/>
    <property type="project" value="InterPro"/>
</dbReference>
<dbReference type="PROSITE" id="PS50888">
    <property type="entry name" value="BHLH"/>
    <property type="match status" value="1"/>
</dbReference>
<evidence type="ECO:0000256" key="3">
    <source>
        <dbReference type="ARBA" id="ARBA00023015"/>
    </source>
</evidence>
<proteinExistence type="predicted"/>
<dbReference type="OrthoDB" id="1935281at2759"/>
<dbReference type="InterPro" id="IPR011598">
    <property type="entry name" value="bHLH_dom"/>
</dbReference>
<comment type="caution">
    <text evidence="9">The sequence shown here is derived from an EMBL/GenBank/DDBJ whole genome shotgun (WGS) entry which is preliminary data.</text>
</comment>
<keyword evidence="6" id="KW-0539">Nucleus</keyword>
<evidence type="ECO:0000313" key="10">
    <source>
        <dbReference type="Proteomes" id="UP000231279"/>
    </source>
</evidence>
<evidence type="ECO:0000256" key="4">
    <source>
        <dbReference type="ARBA" id="ARBA00023125"/>
    </source>
</evidence>
<dbReference type="Proteomes" id="UP000231279">
    <property type="component" value="Unassembled WGS sequence"/>
</dbReference>
<sequence>MFPLQHSNESLEESLILQQDLIEDDACLESGKPGKKRQRRSKSCSQENKFEEINDLNLRKIMHRDIERQRRKEMATLYASLRSLLPIEYIRGKRSTSDHMHEAVNYIQHMERNIKELRIKKDKLKELYKSGGRCENGISNGVNFPNHVLVNSCMGGVEILISCGLKEEYGFRLSRVLVELLEMGLNIVNCISTKANERILHTIQIQVRLVKD</sequence>
<dbReference type="SUPFAM" id="SSF47459">
    <property type="entry name" value="HLH, helix-loop-helix DNA-binding domain"/>
    <property type="match status" value="1"/>
</dbReference>
<dbReference type="EMBL" id="NKXS01001092">
    <property type="protein sequence ID" value="PIN20585.1"/>
    <property type="molecule type" value="Genomic_DNA"/>
</dbReference>
<gene>
    <name evidence="9" type="ORF">CDL12_06726</name>
</gene>
<reference evidence="10" key="1">
    <citation type="journal article" date="2018" name="Gigascience">
        <title>Genome assembly of the Pink Ipe (Handroanthus impetiginosus, Bignoniaceae), a highly valued, ecologically keystone Neotropical timber forest tree.</title>
        <authorList>
            <person name="Silva-Junior O.B."/>
            <person name="Grattapaglia D."/>
            <person name="Novaes E."/>
            <person name="Collevatti R.G."/>
        </authorList>
    </citation>
    <scope>NUCLEOTIDE SEQUENCE [LARGE SCALE GENOMIC DNA]</scope>
    <source>
        <strain evidence="10">cv. UFG-1</strain>
    </source>
</reference>
<keyword evidence="5" id="KW-0804">Transcription</keyword>
<protein>
    <recommendedName>
        <fullName evidence="8">BHLH domain-containing protein</fullName>
    </recommendedName>
</protein>
<dbReference type="CDD" id="cd18914">
    <property type="entry name" value="bHLH_AtORG2_like"/>
    <property type="match status" value="1"/>
</dbReference>
<organism evidence="9 10">
    <name type="scientific">Handroanthus impetiginosus</name>
    <dbReference type="NCBI Taxonomy" id="429701"/>
    <lineage>
        <taxon>Eukaryota</taxon>
        <taxon>Viridiplantae</taxon>
        <taxon>Streptophyta</taxon>
        <taxon>Embryophyta</taxon>
        <taxon>Tracheophyta</taxon>
        <taxon>Spermatophyta</taxon>
        <taxon>Magnoliopsida</taxon>
        <taxon>eudicotyledons</taxon>
        <taxon>Gunneridae</taxon>
        <taxon>Pentapetalae</taxon>
        <taxon>asterids</taxon>
        <taxon>lamiids</taxon>
        <taxon>Lamiales</taxon>
        <taxon>Bignoniaceae</taxon>
        <taxon>Crescentiina</taxon>
        <taxon>Tabebuia alliance</taxon>
        <taxon>Handroanthus</taxon>
    </lineage>
</organism>
<evidence type="ECO:0000313" key="9">
    <source>
        <dbReference type="EMBL" id="PIN20585.1"/>
    </source>
</evidence>
<evidence type="ECO:0000256" key="1">
    <source>
        <dbReference type="ARBA" id="ARBA00004123"/>
    </source>
</evidence>
<evidence type="ECO:0000256" key="2">
    <source>
        <dbReference type="ARBA" id="ARBA00011738"/>
    </source>
</evidence>
<keyword evidence="4" id="KW-0238">DNA-binding</keyword>
<evidence type="ECO:0000256" key="7">
    <source>
        <dbReference type="SAM" id="Coils"/>
    </source>
</evidence>
<dbReference type="InterPro" id="IPR036638">
    <property type="entry name" value="HLH_DNA-bd_sf"/>
</dbReference>
<dbReference type="Gene3D" id="4.10.280.10">
    <property type="entry name" value="Helix-loop-helix DNA-binding domain"/>
    <property type="match status" value="1"/>
</dbReference>
<dbReference type="Pfam" id="PF00010">
    <property type="entry name" value="HLH"/>
    <property type="match status" value="1"/>
</dbReference>
<dbReference type="GO" id="GO:0000977">
    <property type="term" value="F:RNA polymerase II transcription regulatory region sequence-specific DNA binding"/>
    <property type="evidence" value="ECO:0007669"/>
    <property type="project" value="TreeGrafter"/>
</dbReference>
<evidence type="ECO:0000256" key="6">
    <source>
        <dbReference type="ARBA" id="ARBA00023242"/>
    </source>
</evidence>
<keyword evidence="7" id="KW-0175">Coiled coil</keyword>
<dbReference type="FunFam" id="4.10.280.10:FF:000085">
    <property type="entry name" value="Transcription factor bHLH126"/>
    <property type="match status" value="1"/>
</dbReference>